<accession>A0A8C9X0C5</accession>
<keyword evidence="3 7" id="KW-0853">WD repeat</keyword>
<evidence type="ECO:0000256" key="5">
    <source>
        <dbReference type="ARBA" id="ARBA00023242"/>
    </source>
</evidence>
<dbReference type="InterPro" id="IPR005617">
    <property type="entry name" value="Groucho/TLE_N"/>
</dbReference>
<evidence type="ECO:0000256" key="6">
    <source>
        <dbReference type="ARBA" id="ARBA00045617"/>
    </source>
</evidence>
<comment type="similarity">
    <text evidence="2">Belongs to the WD repeat Groucho/TLE family.</text>
</comment>
<dbReference type="FunFam" id="2.130.10.10:FF:000001">
    <property type="entry name" value="transducin-like enhancer protein 3 isoform X1"/>
    <property type="match status" value="1"/>
</dbReference>
<dbReference type="Pfam" id="PF03920">
    <property type="entry name" value="TLE_N"/>
    <property type="match status" value="2"/>
</dbReference>
<feature type="coiled-coil region" evidence="8">
    <location>
        <begin position="26"/>
        <end position="60"/>
    </location>
</feature>
<gene>
    <name evidence="10" type="primary">tle3a</name>
</gene>
<dbReference type="Pfam" id="PF00400">
    <property type="entry name" value="WD40"/>
    <property type="match status" value="6"/>
</dbReference>
<evidence type="ECO:0000256" key="7">
    <source>
        <dbReference type="PROSITE-ProRule" id="PRU00221"/>
    </source>
</evidence>
<dbReference type="Gene3D" id="2.130.10.10">
    <property type="entry name" value="YVTN repeat-like/Quinoprotein amine dehydrogenase"/>
    <property type="match status" value="1"/>
</dbReference>
<dbReference type="PROSITE" id="PS50082">
    <property type="entry name" value="WD_REPEATS_2"/>
    <property type="match status" value="2"/>
</dbReference>
<dbReference type="AlphaFoldDB" id="A0A8C9X0C5"/>
<protein>
    <submittedName>
        <fullName evidence="10">TLE family member 3, transcriptional corepressor</fullName>
    </submittedName>
</protein>
<dbReference type="InterPro" id="IPR001680">
    <property type="entry name" value="WD40_rpt"/>
</dbReference>
<dbReference type="PANTHER" id="PTHR10814:SF24">
    <property type="entry name" value="TRANSDUCIN-LIKE ENHANCER PROTEIN 3"/>
    <property type="match status" value="1"/>
</dbReference>
<dbReference type="GO" id="GO:0005634">
    <property type="term" value="C:nucleus"/>
    <property type="evidence" value="ECO:0007669"/>
    <property type="project" value="UniProtKB-SubCell"/>
</dbReference>
<sequence>MYPQGRHPAPHQPGQPGFKFTVAESCDRIKDEFQFLQAQYHSLKVEYDKLANEKTEMQRHYVMYILTSLITIKSLLSFQYYEMSYGLNIEMHKQVCTMMFLILFSSHQQQVAQAVERAKQVTMTELNAIIGVRGLPNLPLTVYNLFSIFSQCTVMSHANILLLSLSIAAPALRTPLSIAGSYPTPFAMMGHHEMNGGLTSPSVYAGLHISPQMSAAAAAAYGRSPMGFDPHTHMRAPGLPASLTSISGGKPAYSFHVSADGQMQPVPFPPDALIGPGIPRHARQINTLSHGEVVCAVTISNPTRHVYTGGKGCVKIWDISQPGSKSPVSQLDCLNRDNYIRSCKLLPDGRTLIVGGEASTLTIWDLASQTPRIKAELTSSAPACYALAISPDAKVCFSCCSDGNIAVWDLHNQTLVRQFQGHTDGASCIDISHDGTKLWTGGLDNTVRSWDLREGRQLQQHDFTSQIFSLGYCPTGEWLAVGMESSNVEVLHHSKPDKYQLHLHESCVLSLKFAYCGKWFVSTGKDNLLNAWRTPYGASIFQSKESSSVLSCDISTDDKYIVTGSGDKKATVYEVIY</sequence>
<dbReference type="SUPFAM" id="SSF50978">
    <property type="entry name" value="WD40 repeat-like"/>
    <property type="match status" value="1"/>
</dbReference>
<dbReference type="PROSITE" id="PS50294">
    <property type="entry name" value="WD_REPEATS_REGION"/>
    <property type="match status" value="1"/>
</dbReference>
<dbReference type="InterPro" id="IPR015943">
    <property type="entry name" value="WD40/YVTN_repeat-like_dom_sf"/>
</dbReference>
<evidence type="ECO:0000256" key="3">
    <source>
        <dbReference type="ARBA" id="ARBA00022574"/>
    </source>
</evidence>
<dbReference type="GO" id="GO:0090090">
    <property type="term" value="P:negative regulation of canonical Wnt signaling pathway"/>
    <property type="evidence" value="ECO:0007669"/>
    <property type="project" value="TreeGrafter"/>
</dbReference>
<evidence type="ECO:0000313" key="11">
    <source>
        <dbReference type="Proteomes" id="UP000694568"/>
    </source>
</evidence>
<keyword evidence="4" id="KW-0677">Repeat</keyword>
<feature type="domain" description="Groucho/TLE N-terminal Q-rich" evidence="9">
    <location>
        <begin position="80"/>
        <end position="132"/>
    </location>
</feature>
<dbReference type="CDD" id="cd00200">
    <property type="entry name" value="WD40"/>
    <property type="match status" value="1"/>
</dbReference>
<feature type="repeat" description="WD" evidence="7">
    <location>
        <begin position="377"/>
        <end position="418"/>
    </location>
</feature>
<comment type="subcellular location">
    <subcellularLocation>
        <location evidence="1">Nucleus</location>
    </subcellularLocation>
</comment>
<dbReference type="InterPro" id="IPR009146">
    <property type="entry name" value="Groucho_enhance"/>
</dbReference>
<dbReference type="Ensembl" id="ENSSLUT00000002037.1">
    <property type="protein sequence ID" value="ENSSLUP00000001954.1"/>
    <property type="gene ID" value="ENSSLUG00000000698.1"/>
</dbReference>
<organism evidence="10 11">
    <name type="scientific">Sander lucioperca</name>
    <name type="common">Pike-perch</name>
    <name type="synonym">Perca lucioperca</name>
    <dbReference type="NCBI Taxonomy" id="283035"/>
    <lineage>
        <taxon>Eukaryota</taxon>
        <taxon>Metazoa</taxon>
        <taxon>Chordata</taxon>
        <taxon>Craniata</taxon>
        <taxon>Vertebrata</taxon>
        <taxon>Euteleostomi</taxon>
        <taxon>Actinopterygii</taxon>
        <taxon>Neopterygii</taxon>
        <taxon>Teleostei</taxon>
        <taxon>Neoteleostei</taxon>
        <taxon>Acanthomorphata</taxon>
        <taxon>Eupercaria</taxon>
        <taxon>Perciformes</taxon>
        <taxon>Percoidei</taxon>
        <taxon>Percidae</taxon>
        <taxon>Luciopercinae</taxon>
        <taxon>Sander</taxon>
    </lineage>
</organism>
<dbReference type="PROSITE" id="PS00678">
    <property type="entry name" value="WD_REPEATS_1"/>
    <property type="match status" value="2"/>
</dbReference>
<dbReference type="PANTHER" id="PTHR10814">
    <property type="entry name" value="TRANSDUCIN-LIKE ENHANCER PROTEIN"/>
    <property type="match status" value="1"/>
</dbReference>
<dbReference type="GO" id="GO:0003714">
    <property type="term" value="F:transcription corepressor activity"/>
    <property type="evidence" value="ECO:0007669"/>
    <property type="project" value="TreeGrafter"/>
</dbReference>
<dbReference type="GO" id="GO:0005667">
    <property type="term" value="C:transcription regulator complex"/>
    <property type="evidence" value="ECO:0007669"/>
    <property type="project" value="TreeGrafter"/>
</dbReference>
<keyword evidence="8" id="KW-0175">Coiled coil</keyword>
<reference evidence="10" key="2">
    <citation type="submission" date="2025-09" db="UniProtKB">
        <authorList>
            <consortium name="Ensembl"/>
        </authorList>
    </citation>
    <scope>IDENTIFICATION</scope>
</reference>
<dbReference type="InterPro" id="IPR019775">
    <property type="entry name" value="WD40_repeat_CS"/>
</dbReference>
<reference evidence="10" key="1">
    <citation type="submission" date="2025-08" db="UniProtKB">
        <authorList>
            <consortium name="Ensembl"/>
        </authorList>
    </citation>
    <scope>IDENTIFICATION</scope>
</reference>
<proteinExistence type="inferred from homology"/>
<feature type="domain" description="Groucho/TLE N-terminal Q-rich" evidence="9">
    <location>
        <begin position="18"/>
        <end position="66"/>
    </location>
</feature>
<dbReference type="SMART" id="SM00320">
    <property type="entry name" value="WD40"/>
    <property type="match status" value="7"/>
</dbReference>
<evidence type="ECO:0000256" key="2">
    <source>
        <dbReference type="ARBA" id="ARBA00005969"/>
    </source>
</evidence>
<feature type="repeat" description="WD" evidence="7">
    <location>
        <begin position="419"/>
        <end position="460"/>
    </location>
</feature>
<dbReference type="Proteomes" id="UP000694568">
    <property type="component" value="Unplaced"/>
</dbReference>
<evidence type="ECO:0000313" key="10">
    <source>
        <dbReference type="Ensembl" id="ENSSLUP00000001954.1"/>
    </source>
</evidence>
<keyword evidence="5" id="KW-0539">Nucleus</keyword>
<dbReference type="GeneTree" id="ENSGT01030000234519"/>
<evidence type="ECO:0000256" key="8">
    <source>
        <dbReference type="SAM" id="Coils"/>
    </source>
</evidence>
<comment type="function">
    <text evidence="6">Transcriptional corepressor that binds to a number of transcription factors. Inhibits the transcriptional activation mediated by CTNNB1 and TCF family members in Wnt signaling. The effects of full-length TLE family members may be modulated by association with dominant-negative AES.</text>
</comment>
<dbReference type="InterPro" id="IPR036322">
    <property type="entry name" value="WD40_repeat_dom_sf"/>
</dbReference>
<evidence type="ECO:0000259" key="9">
    <source>
        <dbReference type="Pfam" id="PF03920"/>
    </source>
</evidence>
<evidence type="ECO:0000256" key="1">
    <source>
        <dbReference type="ARBA" id="ARBA00004123"/>
    </source>
</evidence>
<dbReference type="PRINTS" id="PR01850">
    <property type="entry name" value="GROUCHOFAMLY"/>
</dbReference>
<name>A0A8C9X0C5_SANLU</name>
<evidence type="ECO:0000256" key="4">
    <source>
        <dbReference type="ARBA" id="ARBA00022737"/>
    </source>
</evidence>
<keyword evidence="11" id="KW-1185">Reference proteome</keyword>